<dbReference type="InterPro" id="IPR001375">
    <property type="entry name" value="Peptidase_S9_cat"/>
</dbReference>
<comment type="caution">
    <text evidence="4">The sequence shown here is derived from an EMBL/GenBank/DDBJ whole genome shotgun (WGS) entry which is preliminary data.</text>
</comment>
<feature type="domain" description="Peptidase S9 prolyl oligopeptidase catalytic" evidence="3">
    <location>
        <begin position="647"/>
        <end position="851"/>
    </location>
</feature>
<name>A0AAW5IL28_9BACT</name>
<dbReference type="PANTHER" id="PTHR42776:SF27">
    <property type="entry name" value="DIPEPTIDYL PEPTIDASE FAMILY MEMBER 6"/>
    <property type="match status" value="1"/>
</dbReference>
<dbReference type="InterPro" id="IPR011042">
    <property type="entry name" value="6-blade_b-propeller_TolB-like"/>
</dbReference>
<dbReference type="RefSeq" id="WP_254951765.1">
    <property type="nucleotide sequence ID" value="NZ_JANDWY010000011.1"/>
</dbReference>
<proteinExistence type="predicted"/>
<dbReference type="Gene3D" id="3.40.50.1820">
    <property type="entry name" value="alpha/beta hydrolase"/>
    <property type="match status" value="1"/>
</dbReference>
<dbReference type="PANTHER" id="PTHR42776">
    <property type="entry name" value="SERINE PEPTIDASE S9 FAMILY MEMBER"/>
    <property type="match status" value="1"/>
</dbReference>
<evidence type="ECO:0000256" key="2">
    <source>
        <dbReference type="SAM" id="SignalP"/>
    </source>
</evidence>
<gene>
    <name evidence="4" type="ORF">NNC64_06525</name>
</gene>
<dbReference type="Gene3D" id="2.120.10.30">
    <property type="entry name" value="TolB, C-terminal domain"/>
    <property type="match status" value="1"/>
</dbReference>
<evidence type="ECO:0000256" key="1">
    <source>
        <dbReference type="ARBA" id="ARBA00022801"/>
    </source>
</evidence>
<reference evidence="4" key="1">
    <citation type="submission" date="2022-07" db="EMBL/GenBank/DDBJ databases">
        <title>Prevotella copri.</title>
        <authorList>
            <person name="Yang C."/>
        </authorList>
    </citation>
    <scope>NUCLEOTIDE SEQUENCE</scope>
    <source>
        <strain evidence="4">HF2107</strain>
    </source>
</reference>
<dbReference type="Proteomes" id="UP001205531">
    <property type="component" value="Unassembled WGS sequence"/>
</dbReference>
<protein>
    <submittedName>
        <fullName evidence="4">Prolyl oligopeptidase family serine peptidase</fullName>
    </submittedName>
</protein>
<sequence length="865" mass="96370">MMKSTKMSLRALTFSAALCASLGTSLSAFAETIEVQKLKHAGPYPVATPWMADSVNVKGEKFSMEGVLDSPLSFTLLNNGKEVAASQLLADSRQNALHLASFTISNTSRTQATIEVKGLKLYRLFVDGEQVKVNGDKAETVLMPSTHTVVIKYLTASSADASASEKNASEKSSSSEKKADQDFKISITAADGKQLSVGESSASTKRTFNIYDVICMPNYASVQMSPNGKFMIVSKTWVDRQGKNHSINELRNCQTNKVVASFEESVRWMPRTNKLYFTEKASDSSIAGEGKADGEVQLITINPMNMEREVLAANIPEGWFQFTPDEKSLIYTLYEEGRKKDPQVYDVKEPDDRQPGWRTRSYLAKYDLASGILQPLTFGYHNVYLNDISADSRYLLIGKSEERLTKRPTTLNSLYLLDLNDMSVEALVEKGEFLNSAQFSPDGKSILVTGSPEAFNGIGKNVEEGQTPSMVDTQLYLMNLADKKVRPMTKDFNPNVQSVDWSKADGNIYFTAEDKDCMHLFQLNPKSGKFTLLKTPEENIKSFSIAAAAPEMAFSGQSASNADRLYKMSTKAQKSLLVDDLSARLLKDIELGECKAWNFVNSRGDTLCCRYYLPPHFDASKKYPMVVNYYGGCSPTTRMFQSRYPHHVYAAMGYVVLVVNPSGATGFGQKFSARHVDTAGEGVAEDIISSTQAFCDEHSFVNRKKIGCIGASYGGFMTQYLQTKTDLFAAAISHAGISDHTSYWGEGYWGYSYSEVSMANEYPWTNKHLFVDQSPLYNADKIHTPLLFVHGTADNNVPVGESIQLYTALKLLGRPTAMVLVDGQDHHIIDYEKRIKWQNTIFAWFAKWLQDDGSWWKEMYGEEKM</sequence>
<dbReference type="Pfam" id="PF00326">
    <property type="entry name" value="Peptidase_S9"/>
    <property type="match status" value="1"/>
</dbReference>
<keyword evidence="2" id="KW-0732">Signal</keyword>
<dbReference type="SUPFAM" id="SSF82171">
    <property type="entry name" value="DPP6 N-terminal domain-like"/>
    <property type="match status" value="1"/>
</dbReference>
<evidence type="ECO:0000259" key="3">
    <source>
        <dbReference type="Pfam" id="PF00326"/>
    </source>
</evidence>
<dbReference type="GO" id="GO:0004252">
    <property type="term" value="F:serine-type endopeptidase activity"/>
    <property type="evidence" value="ECO:0007669"/>
    <property type="project" value="TreeGrafter"/>
</dbReference>
<accession>A0AAW5IL28</accession>
<organism evidence="4 5">
    <name type="scientific">Segatella copri</name>
    <dbReference type="NCBI Taxonomy" id="165179"/>
    <lineage>
        <taxon>Bacteria</taxon>
        <taxon>Pseudomonadati</taxon>
        <taxon>Bacteroidota</taxon>
        <taxon>Bacteroidia</taxon>
        <taxon>Bacteroidales</taxon>
        <taxon>Prevotellaceae</taxon>
        <taxon>Segatella</taxon>
    </lineage>
</organism>
<dbReference type="InterPro" id="IPR029058">
    <property type="entry name" value="AB_hydrolase_fold"/>
</dbReference>
<dbReference type="GO" id="GO:0006508">
    <property type="term" value="P:proteolysis"/>
    <property type="evidence" value="ECO:0007669"/>
    <property type="project" value="InterPro"/>
</dbReference>
<evidence type="ECO:0000313" key="4">
    <source>
        <dbReference type="EMBL" id="MCP9564220.1"/>
    </source>
</evidence>
<feature type="signal peptide" evidence="2">
    <location>
        <begin position="1"/>
        <end position="30"/>
    </location>
</feature>
<dbReference type="EMBL" id="JANDWZ010000011">
    <property type="protein sequence ID" value="MCP9564220.1"/>
    <property type="molecule type" value="Genomic_DNA"/>
</dbReference>
<feature type="chain" id="PRO_5043935774" evidence="2">
    <location>
        <begin position="31"/>
        <end position="865"/>
    </location>
</feature>
<keyword evidence="1" id="KW-0378">Hydrolase</keyword>
<evidence type="ECO:0000313" key="5">
    <source>
        <dbReference type="Proteomes" id="UP001205531"/>
    </source>
</evidence>
<dbReference type="SUPFAM" id="SSF53474">
    <property type="entry name" value="alpha/beta-Hydrolases"/>
    <property type="match status" value="1"/>
</dbReference>
<dbReference type="AlphaFoldDB" id="A0AAW5IL28"/>